<dbReference type="Proteomes" id="UP001221519">
    <property type="component" value="Chromosome"/>
</dbReference>
<evidence type="ECO:0000313" key="2">
    <source>
        <dbReference type="EMBL" id="WDI02389.1"/>
    </source>
</evidence>
<feature type="compositionally biased region" description="Basic residues" evidence="1">
    <location>
        <begin position="1"/>
        <end position="16"/>
    </location>
</feature>
<feature type="region of interest" description="Disordered" evidence="1">
    <location>
        <begin position="1"/>
        <end position="20"/>
    </location>
</feature>
<reference evidence="2 3" key="1">
    <citation type="submission" date="2023-02" db="EMBL/GenBank/DDBJ databases">
        <title>Pathogen: clinical or host-associated sample.</title>
        <authorList>
            <person name="Hergert J."/>
            <person name="Casey R."/>
            <person name="Wagner J."/>
            <person name="Young E.L."/>
            <person name="Oakeson K.F."/>
        </authorList>
    </citation>
    <scope>NUCLEOTIDE SEQUENCE [LARGE SCALE GENOMIC DNA]</scope>
    <source>
        <strain evidence="2 3">2022CK-00829</strain>
    </source>
</reference>
<protein>
    <submittedName>
        <fullName evidence="2">Uncharacterized protein</fullName>
    </submittedName>
</protein>
<dbReference type="EMBL" id="CP118108">
    <property type="protein sequence ID" value="WDI02389.1"/>
    <property type="molecule type" value="Genomic_DNA"/>
</dbReference>
<evidence type="ECO:0000256" key="1">
    <source>
        <dbReference type="SAM" id="MobiDB-lite"/>
    </source>
</evidence>
<gene>
    <name evidence="2" type="ORF">PUW25_24915</name>
</gene>
<keyword evidence="3" id="KW-1185">Reference proteome</keyword>
<dbReference type="RefSeq" id="WP_274337821.1">
    <property type="nucleotide sequence ID" value="NZ_CP118106.1"/>
</dbReference>
<organism evidence="2 3">
    <name type="scientific">Paenibacillus urinalis</name>
    <dbReference type="NCBI Taxonomy" id="521520"/>
    <lineage>
        <taxon>Bacteria</taxon>
        <taxon>Bacillati</taxon>
        <taxon>Bacillota</taxon>
        <taxon>Bacilli</taxon>
        <taxon>Bacillales</taxon>
        <taxon>Paenibacillaceae</taxon>
        <taxon>Paenibacillus</taxon>
    </lineage>
</organism>
<evidence type="ECO:0000313" key="3">
    <source>
        <dbReference type="Proteomes" id="UP001221519"/>
    </source>
</evidence>
<sequence length="218" mass="25916">METKPYNRRTHYSKSKKTSEPKDYYSLRSLSKEIFPYISEERAYRNTLANFKEACSLIGKSVDDYRTKKNSPIRIPSSQKTAIMLLIRHISIYKTGLAFKNQDYDKITEYAKDLIETKDAIDRADFANMEKNMDDYANFYDLFYSSSEIRLIIAHQLKMEVTERLMKDFTYIAEKVPEDRATMYTEFYRNEIQRAIKKASAVIRKMNEEQWYNQIGNE</sequence>
<accession>A0ABY7X9A6</accession>
<name>A0ABY7X9A6_9BACL</name>
<proteinExistence type="predicted"/>